<evidence type="ECO:0000313" key="2">
    <source>
        <dbReference type="Proteomes" id="UP000823674"/>
    </source>
</evidence>
<protein>
    <submittedName>
        <fullName evidence="1">Uncharacterized protein</fullName>
    </submittedName>
</protein>
<name>A0ABQ7NMF9_BRACM</name>
<keyword evidence="2" id="KW-1185">Reference proteome</keyword>
<reference evidence="1 2" key="1">
    <citation type="submission" date="2021-03" db="EMBL/GenBank/DDBJ databases">
        <authorList>
            <person name="King G.J."/>
            <person name="Bancroft I."/>
            <person name="Baten A."/>
            <person name="Bloomfield J."/>
            <person name="Borpatragohain P."/>
            <person name="He Z."/>
            <person name="Irish N."/>
            <person name="Irwin J."/>
            <person name="Liu K."/>
            <person name="Mauleon R.P."/>
            <person name="Moore J."/>
            <person name="Morris R."/>
            <person name="Ostergaard L."/>
            <person name="Wang B."/>
            <person name="Wells R."/>
        </authorList>
    </citation>
    <scope>NUCLEOTIDE SEQUENCE [LARGE SCALE GENOMIC DNA]</scope>
    <source>
        <strain evidence="1">R-o-18</strain>
        <tissue evidence="1">Leaf</tissue>
    </source>
</reference>
<dbReference type="Proteomes" id="UP000823674">
    <property type="component" value="Chromosome A02"/>
</dbReference>
<gene>
    <name evidence="1" type="primary">A02g510370.1_BraROA</name>
    <name evidence="1" type="ORF">IGI04_007670</name>
</gene>
<dbReference type="EMBL" id="JADBGQ010000002">
    <property type="protein sequence ID" value="KAG5411351.1"/>
    <property type="molecule type" value="Genomic_DNA"/>
</dbReference>
<proteinExistence type="predicted"/>
<comment type="caution">
    <text evidence="1">The sequence shown here is derived from an EMBL/GenBank/DDBJ whole genome shotgun (WGS) entry which is preliminary data.</text>
</comment>
<accession>A0ABQ7NMF9</accession>
<evidence type="ECO:0000313" key="1">
    <source>
        <dbReference type="EMBL" id="KAG5411351.1"/>
    </source>
</evidence>
<organism evidence="1 2">
    <name type="scientific">Brassica rapa subsp. trilocularis</name>
    <dbReference type="NCBI Taxonomy" id="1813537"/>
    <lineage>
        <taxon>Eukaryota</taxon>
        <taxon>Viridiplantae</taxon>
        <taxon>Streptophyta</taxon>
        <taxon>Embryophyta</taxon>
        <taxon>Tracheophyta</taxon>
        <taxon>Spermatophyta</taxon>
        <taxon>Magnoliopsida</taxon>
        <taxon>eudicotyledons</taxon>
        <taxon>Gunneridae</taxon>
        <taxon>Pentapetalae</taxon>
        <taxon>rosids</taxon>
        <taxon>malvids</taxon>
        <taxon>Brassicales</taxon>
        <taxon>Brassicaceae</taxon>
        <taxon>Brassiceae</taxon>
        <taxon>Brassica</taxon>
    </lineage>
</organism>
<sequence>MEKEKEKEKEKERIDLRIFAGARVEFIITDISLVGMDPIRTHLAPTNILLNESDESPHHFVVETAWTDVVLVVLVAVTSSLLSKHDLFDVCLPPTLSVMSSRIVAVESLHHKMLVTMKR</sequence>